<keyword evidence="3 6" id="KW-0812">Transmembrane</keyword>
<feature type="transmembrane region" description="Helical" evidence="6">
    <location>
        <begin position="171"/>
        <end position="193"/>
    </location>
</feature>
<dbReference type="InterPro" id="IPR052159">
    <property type="entry name" value="Competence_DNA_uptake"/>
</dbReference>
<comment type="subcellular location">
    <subcellularLocation>
        <location evidence="1">Cell membrane</location>
        <topology evidence="1">Multi-pass membrane protein</topology>
    </subcellularLocation>
</comment>
<evidence type="ECO:0000313" key="8">
    <source>
        <dbReference type="EMBL" id="MCC2128469.1"/>
    </source>
</evidence>
<dbReference type="EMBL" id="JAJEPW010000004">
    <property type="protein sequence ID" value="MCC2128469.1"/>
    <property type="molecule type" value="Genomic_DNA"/>
</dbReference>
<feature type="transmembrane region" description="Helical" evidence="6">
    <location>
        <begin position="234"/>
        <end position="251"/>
    </location>
</feature>
<evidence type="ECO:0000256" key="3">
    <source>
        <dbReference type="ARBA" id="ARBA00022692"/>
    </source>
</evidence>
<dbReference type="InterPro" id="IPR035681">
    <property type="entry name" value="ComA-like_MBL"/>
</dbReference>
<evidence type="ECO:0000256" key="6">
    <source>
        <dbReference type="SAM" id="Phobius"/>
    </source>
</evidence>
<dbReference type="RefSeq" id="WP_302927838.1">
    <property type="nucleotide sequence ID" value="NZ_JAJEPW010000004.1"/>
</dbReference>
<feature type="domain" description="Metallo-beta-lactamase" evidence="7">
    <location>
        <begin position="294"/>
        <end position="489"/>
    </location>
</feature>
<reference evidence="8" key="1">
    <citation type="submission" date="2021-10" db="EMBL/GenBank/DDBJ databases">
        <title>Anaerobic single-cell dispensing facilitates the cultivation of human gut bacteria.</title>
        <authorList>
            <person name="Afrizal A."/>
        </authorList>
    </citation>
    <scope>NUCLEOTIDE SEQUENCE</scope>
    <source>
        <strain evidence="8">CLA-AA-H272</strain>
    </source>
</reference>
<organism evidence="8 9">
    <name type="scientific">Brotocaccenecus cirricatena</name>
    <dbReference type="NCBI Taxonomy" id="3064195"/>
    <lineage>
        <taxon>Bacteria</taxon>
        <taxon>Bacillati</taxon>
        <taxon>Bacillota</taxon>
        <taxon>Clostridia</taxon>
        <taxon>Eubacteriales</taxon>
        <taxon>Oscillospiraceae</taxon>
        <taxon>Brotocaccenecus</taxon>
    </lineage>
</organism>
<evidence type="ECO:0000256" key="5">
    <source>
        <dbReference type="ARBA" id="ARBA00023136"/>
    </source>
</evidence>
<feature type="non-terminal residue" evidence="8">
    <location>
        <position position="1"/>
    </location>
</feature>
<dbReference type="SMART" id="SM00849">
    <property type="entry name" value="Lactamase_B"/>
    <property type="match status" value="1"/>
</dbReference>
<dbReference type="NCBIfam" id="TIGR00360">
    <property type="entry name" value="ComEC_N-term"/>
    <property type="match status" value="1"/>
</dbReference>
<keyword evidence="9" id="KW-1185">Reference proteome</keyword>
<sequence length="527" mass="56896">IRDTEELTVRDNVVFELGLFIGIIGSRRRLSAGVSMAVLAFYMLVVGLSPSVVRACIMQAFVLAAPLFKRDSDGLTSLGAALLVILLANPFAAGSISLQLSFAATLGLVWLSPKLYRNLSRFYTGTSRAVRWAVNFLCANVSASVSALVFTIPLTAIYFNILTLTAPISNLLAVPAAGWNFMAGFVTVLVGFVWLPAARVLGWVCFGLVRYVLWVAGVLASAPGHAVYFSNGFLKYWLLYVYAMFGGCLLTRDRRRKYAVAGVLAAATLALAVGLNTGLHQYGDLSVMALDVGQGESVALYTREKAVLVDCGSSNSYISAGARAADQLESMGIHRLSAVAVTHYHADHTNGLEELLARMPVERLLLPEIQDEYGVRDRLLALARELDIPVTMVTDTYQFPMGQAMLTIYPPVGAGDLNEQGLTFLCSAGDFDALITGDMAGNTEKKLVERFDLPDIEVLVVGHHGSRYSSTDAFLQQVRPETAIISVGDNSYGHPTQEAMDRLSRNGATVYRTDRQGNVLVTVNGGT</sequence>
<dbReference type="Pfam" id="PF00753">
    <property type="entry name" value="Lactamase_B"/>
    <property type="match status" value="1"/>
</dbReference>
<gene>
    <name evidence="8" type="ORF">LKD37_02855</name>
</gene>
<comment type="caution">
    <text evidence="8">The sequence shown here is derived from an EMBL/GenBank/DDBJ whole genome shotgun (WGS) entry which is preliminary data.</text>
</comment>
<feature type="transmembrane region" description="Helical" evidence="6">
    <location>
        <begin position="37"/>
        <end position="68"/>
    </location>
</feature>
<dbReference type="Gene3D" id="3.60.15.10">
    <property type="entry name" value="Ribonuclease Z/Hydroxyacylglutathione hydrolase-like"/>
    <property type="match status" value="1"/>
</dbReference>
<dbReference type="InterPro" id="IPR004477">
    <property type="entry name" value="ComEC_N"/>
</dbReference>
<evidence type="ECO:0000313" key="9">
    <source>
        <dbReference type="Proteomes" id="UP001199319"/>
    </source>
</evidence>
<feature type="transmembrane region" description="Helical" evidence="6">
    <location>
        <begin position="200"/>
        <end position="222"/>
    </location>
</feature>
<dbReference type="Pfam" id="PF03772">
    <property type="entry name" value="Competence"/>
    <property type="match status" value="1"/>
</dbReference>
<dbReference type="PANTHER" id="PTHR30619">
    <property type="entry name" value="DNA INTERNALIZATION/COMPETENCE PROTEIN COMEC/REC2"/>
    <property type="match status" value="1"/>
</dbReference>
<evidence type="ECO:0000256" key="1">
    <source>
        <dbReference type="ARBA" id="ARBA00004651"/>
    </source>
</evidence>
<feature type="transmembrane region" description="Helical" evidence="6">
    <location>
        <begin position="80"/>
        <end position="111"/>
    </location>
</feature>
<dbReference type="Proteomes" id="UP001199319">
    <property type="component" value="Unassembled WGS sequence"/>
</dbReference>
<evidence type="ECO:0000256" key="4">
    <source>
        <dbReference type="ARBA" id="ARBA00022989"/>
    </source>
</evidence>
<dbReference type="AlphaFoldDB" id="A0AAE3AAE6"/>
<accession>A0AAE3AAE6</accession>
<dbReference type="PANTHER" id="PTHR30619:SF1">
    <property type="entry name" value="RECOMBINATION PROTEIN 2"/>
    <property type="match status" value="1"/>
</dbReference>
<keyword evidence="4 6" id="KW-1133">Transmembrane helix</keyword>
<evidence type="ECO:0000256" key="2">
    <source>
        <dbReference type="ARBA" id="ARBA00022475"/>
    </source>
</evidence>
<dbReference type="CDD" id="cd07731">
    <property type="entry name" value="ComA-like_MBL-fold"/>
    <property type="match status" value="1"/>
</dbReference>
<feature type="transmembrane region" description="Helical" evidence="6">
    <location>
        <begin position="132"/>
        <end position="159"/>
    </location>
</feature>
<dbReference type="SUPFAM" id="SSF56281">
    <property type="entry name" value="Metallo-hydrolase/oxidoreductase"/>
    <property type="match status" value="1"/>
</dbReference>
<dbReference type="InterPro" id="IPR036866">
    <property type="entry name" value="RibonucZ/Hydroxyglut_hydro"/>
</dbReference>
<keyword evidence="2" id="KW-1003">Cell membrane</keyword>
<name>A0AAE3AAE6_9FIRM</name>
<protein>
    <submittedName>
        <fullName evidence="8">ComEC/Rec2 family competence protein</fullName>
    </submittedName>
</protein>
<dbReference type="InterPro" id="IPR001279">
    <property type="entry name" value="Metallo-B-lactamas"/>
</dbReference>
<evidence type="ECO:0000259" key="7">
    <source>
        <dbReference type="SMART" id="SM00849"/>
    </source>
</evidence>
<proteinExistence type="predicted"/>
<feature type="transmembrane region" description="Helical" evidence="6">
    <location>
        <begin position="258"/>
        <end position="279"/>
    </location>
</feature>
<keyword evidence="5 6" id="KW-0472">Membrane</keyword>
<dbReference type="GO" id="GO:0005886">
    <property type="term" value="C:plasma membrane"/>
    <property type="evidence" value="ECO:0007669"/>
    <property type="project" value="UniProtKB-SubCell"/>
</dbReference>